<evidence type="ECO:0000259" key="8">
    <source>
        <dbReference type="Pfam" id="PF02872"/>
    </source>
</evidence>
<evidence type="ECO:0000259" key="7">
    <source>
        <dbReference type="Pfam" id="PF00149"/>
    </source>
</evidence>
<dbReference type="PROSITE" id="PS00786">
    <property type="entry name" value="5_NUCLEOTIDASE_2"/>
    <property type="match status" value="1"/>
</dbReference>
<dbReference type="AlphaFoldDB" id="A0A5C3LTM6"/>
<dbReference type="PANTHER" id="PTHR11575">
    <property type="entry name" value="5'-NUCLEOTIDASE-RELATED"/>
    <property type="match status" value="1"/>
</dbReference>
<dbReference type="EMBL" id="ML213621">
    <property type="protein sequence ID" value="TFK35446.1"/>
    <property type="molecule type" value="Genomic_DNA"/>
</dbReference>
<accession>A0A5C3LTM6</accession>
<keyword evidence="10" id="KW-1185">Reference proteome</keyword>
<feature type="domain" description="Calcineurin-like phosphoesterase" evidence="7">
    <location>
        <begin position="81"/>
        <end position="294"/>
    </location>
</feature>
<evidence type="ECO:0000256" key="2">
    <source>
        <dbReference type="ARBA" id="ARBA00022723"/>
    </source>
</evidence>
<dbReference type="PRINTS" id="PR01607">
    <property type="entry name" value="APYRASEFAMLY"/>
</dbReference>
<dbReference type="Pfam" id="PF00149">
    <property type="entry name" value="Metallophos"/>
    <property type="match status" value="1"/>
</dbReference>
<evidence type="ECO:0000256" key="4">
    <source>
        <dbReference type="ARBA" id="ARBA00022741"/>
    </source>
</evidence>
<dbReference type="SUPFAM" id="SSF56300">
    <property type="entry name" value="Metallo-dependent phosphatases"/>
    <property type="match status" value="1"/>
</dbReference>
<dbReference type="Gene3D" id="3.60.21.10">
    <property type="match status" value="1"/>
</dbReference>
<keyword evidence="2" id="KW-0479">Metal-binding</keyword>
<name>A0A5C3LTM6_9AGAR</name>
<evidence type="ECO:0000256" key="3">
    <source>
        <dbReference type="ARBA" id="ARBA00022729"/>
    </source>
</evidence>
<protein>
    <submittedName>
        <fullName evidence="9">5'-nucleotidase</fullName>
    </submittedName>
</protein>
<dbReference type="FunFam" id="3.60.21.10:FF:000020">
    <property type="entry name" value="NT5E isoform 4"/>
    <property type="match status" value="1"/>
</dbReference>
<dbReference type="GO" id="GO:0016788">
    <property type="term" value="F:hydrolase activity, acting on ester bonds"/>
    <property type="evidence" value="ECO:0007669"/>
    <property type="project" value="InterPro"/>
</dbReference>
<dbReference type="InterPro" id="IPR006179">
    <property type="entry name" value="5_nucleotidase/apyrase"/>
</dbReference>
<reference evidence="9 10" key="1">
    <citation type="journal article" date="2019" name="Nat. Ecol. Evol.">
        <title>Megaphylogeny resolves global patterns of mushroom evolution.</title>
        <authorList>
            <person name="Varga T."/>
            <person name="Krizsan K."/>
            <person name="Foldi C."/>
            <person name="Dima B."/>
            <person name="Sanchez-Garcia M."/>
            <person name="Sanchez-Ramirez S."/>
            <person name="Szollosi G.J."/>
            <person name="Szarkandi J.G."/>
            <person name="Papp V."/>
            <person name="Albert L."/>
            <person name="Andreopoulos W."/>
            <person name="Angelini C."/>
            <person name="Antonin V."/>
            <person name="Barry K.W."/>
            <person name="Bougher N.L."/>
            <person name="Buchanan P."/>
            <person name="Buyck B."/>
            <person name="Bense V."/>
            <person name="Catcheside P."/>
            <person name="Chovatia M."/>
            <person name="Cooper J."/>
            <person name="Damon W."/>
            <person name="Desjardin D."/>
            <person name="Finy P."/>
            <person name="Geml J."/>
            <person name="Haridas S."/>
            <person name="Hughes K."/>
            <person name="Justo A."/>
            <person name="Karasinski D."/>
            <person name="Kautmanova I."/>
            <person name="Kiss B."/>
            <person name="Kocsube S."/>
            <person name="Kotiranta H."/>
            <person name="LaButti K.M."/>
            <person name="Lechner B.E."/>
            <person name="Liimatainen K."/>
            <person name="Lipzen A."/>
            <person name="Lukacs Z."/>
            <person name="Mihaltcheva S."/>
            <person name="Morgado L.N."/>
            <person name="Niskanen T."/>
            <person name="Noordeloos M.E."/>
            <person name="Ohm R.A."/>
            <person name="Ortiz-Santana B."/>
            <person name="Ovrebo C."/>
            <person name="Racz N."/>
            <person name="Riley R."/>
            <person name="Savchenko A."/>
            <person name="Shiryaev A."/>
            <person name="Soop K."/>
            <person name="Spirin V."/>
            <person name="Szebenyi C."/>
            <person name="Tomsovsky M."/>
            <person name="Tulloss R.E."/>
            <person name="Uehling J."/>
            <person name="Grigoriev I.V."/>
            <person name="Vagvolgyi C."/>
            <person name="Papp T."/>
            <person name="Martin F.M."/>
            <person name="Miettinen O."/>
            <person name="Hibbett D.S."/>
            <person name="Nagy L.G."/>
        </authorList>
    </citation>
    <scope>NUCLEOTIDE SEQUENCE [LARGE SCALE GENOMIC DNA]</scope>
    <source>
        <strain evidence="9 10">CBS 166.37</strain>
    </source>
</reference>
<dbReference type="SUPFAM" id="SSF55816">
    <property type="entry name" value="5'-nucleotidase (syn. UDP-sugar hydrolase), C-terminal domain"/>
    <property type="match status" value="1"/>
</dbReference>
<dbReference type="InterPro" id="IPR036907">
    <property type="entry name" value="5'-Nucleotdase_C_sf"/>
</dbReference>
<dbReference type="OrthoDB" id="7722975at2759"/>
<feature type="chain" id="PRO_5023152568" evidence="6">
    <location>
        <begin position="23"/>
        <end position="580"/>
    </location>
</feature>
<sequence>MRLYTGLVVAAEALCLLSGVVAFPFAGPEPIPVDGIDRLISKRYLSTLEKRGSGYANGGNQWNSGKWSNGWLKNLFNYEISFYHINDVHAHLDEFRSSGSSCTDTTKGCVGGYSRVKSVIQSTRPTKKNSLFLNAGDEFQGTLFYTLFKGEKIAETLNQLGFDAMTLGNHEFDDGDDLLAGFLSNLTFPIISSNIHTENRKLAKSLLPYKVYQKHALAVLAVTTETTATISNPSNQTTFEDPVVAAKRTVKAIKKAYPWIRRIVALTHIGYDKDIELAQSTTDISLIIGGHSHTLLGDEPAAKGKYPTIETNLDGDEVFVVTSYRWGEYLGYIDVEYDLSGKIVRYEGAPFHLTNTTAEEPKLKAQVKDWAKAFSSYASTILGYTQYPLVQSTCQLEECTLGSFTADSMEDYRPCDAAIINAGGIRSEIDAGNITLQQSLECFPFGNSVAQLPFTGAQLWDIFEGIVSKKNLANGVAVTSFVQVSRSIRFTYNPTNAVGSKLITLSIKGAPIDLTKTYTINTLDYLATGGDSFWVARSDFATLDTMDEVWADYVRKVTPISYTVDGRIATTTETVPSKGV</sequence>
<evidence type="ECO:0000313" key="9">
    <source>
        <dbReference type="EMBL" id="TFK35446.1"/>
    </source>
</evidence>
<evidence type="ECO:0000256" key="1">
    <source>
        <dbReference type="ARBA" id="ARBA00006654"/>
    </source>
</evidence>
<feature type="signal peptide" evidence="6">
    <location>
        <begin position="1"/>
        <end position="22"/>
    </location>
</feature>
<dbReference type="CDD" id="cd07409">
    <property type="entry name" value="MPP_CD73_N"/>
    <property type="match status" value="1"/>
</dbReference>
<dbReference type="InterPro" id="IPR029052">
    <property type="entry name" value="Metallo-depent_PP-like"/>
</dbReference>
<dbReference type="InterPro" id="IPR008334">
    <property type="entry name" value="5'-Nucleotdase_C"/>
</dbReference>
<gene>
    <name evidence="9" type="ORF">BDQ12DRAFT_611746</name>
</gene>
<dbReference type="InterPro" id="IPR006146">
    <property type="entry name" value="5'-Nucleotdase_CS"/>
</dbReference>
<dbReference type="GO" id="GO:0009166">
    <property type="term" value="P:nucleotide catabolic process"/>
    <property type="evidence" value="ECO:0007669"/>
    <property type="project" value="InterPro"/>
</dbReference>
<keyword evidence="4 6" id="KW-0547">Nucleotide-binding</keyword>
<comment type="similarity">
    <text evidence="1 6">Belongs to the 5'-nucleotidase family.</text>
</comment>
<dbReference type="Proteomes" id="UP000308652">
    <property type="component" value="Unassembled WGS sequence"/>
</dbReference>
<organism evidence="9 10">
    <name type="scientific">Crucibulum laeve</name>
    <dbReference type="NCBI Taxonomy" id="68775"/>
    <lineage>
        <taxon>Eukaryota</taxon>
        <taxon>Fungi</taxon>
        <taxon>Dikarya</taxon>
        <taxon>Basidiomycota</taxon>
        <taxon>Agaricomycotina</taxon>
        <taxon>Agaricomycetes</taxon>
        <taxon>Agaricomycetidae</taxon>
        <taxon>Agaricales</taxon>
        <taxon>Agaricineae</taxon>
        <taxon>Nidulariaceae</taxon>
        <taxon>Crucibulum</taxon>
    </lineage>
</organism>
<keyword evidence="5 6" id="KW-0378">Hydrolase</keyword>
<dbReference type="InterPro" id="IPR004843">
    <property type="entry name" value="Calcineurin-like_PHP"/>
</dbReference>
<evidence type="ECO:0000256" key="6">
    <source>
        <dbReference type="RuleBase" id="RU362119"/>
    </source>
</evidence>
<dbReference type="GO" id="GO:0046872">
    <property type="term" value="F:metal ion binding"/>
    <property type="evidence" value="ECO:0007669"/>
    <property type="project" value="UniProtKB-KW"/>
</dbReference>
<proteinExistence type="inferred from homology"/>
<dbReference type="STRING" id="68775.A0A5C3LTM6"/>
<dbReference type="PANTHER" id="PTHR11575:SF24">
    <property type="entry name" value="5'-NUCLEOTIDASE"/>
    <property type="match status" value="1"/>
</dbReference>
<dbReference type="Pfam" id="PF02872">
    <property type="entry name" value="5_nucleotid_C"/>
    <property type="match status" value="1"/>
</dbReference>
<evidence type="ECO:0000313" key="10">
    <source>
        <dbReference type="Proteomes" id="UP000308652"/>
    </source>
</evidence>
<evidence type="ECO:0000256" key="5">
    <source>
        <dbReference type="ARBA" id="ARBA00022801"/>
    </source>
</evidence>
<feature type="domain" description="5'-Nucleotidase C-terminal" evidence="8">
    <location>
        <begin position="390"/>
        <end position="534"/>
    </location>
</feature>
<keyword evidence="3 6" id="KW-0732">Signal</keyword>
<dbReference type="GO" id="GO:0000166">
    <property type="term" value="F:nucleotide binding"/>
    <property type="evidence" value="ECO:0007669"/>
    <property type="project" value="UniProtKB-KW"/>
</dbReference>
<dbReference type="Gene3D" id="3.90.780.10">
    <property type="entry name" value="5'-Nucleotidase, C-terminal domain"/>
    <property type="match status" value="1"/>
</dbReference>